<evidence type="ECO:0000313" key="3">
    <source>
        <dbReference type="Proteomes" id="UP001233999"/>
    </source>
</evidence>
<dbReference type="SUPFAM" id="SSF48439">
    <property type="entry name" value="Protein prenylyltransferase"/>
    <property type="match status" value="1"/>
</dbReference>
<reference evidence="2" key="1">
    <citation type="journal article" date="2023" name="IScience">
        <title>Live-bearing cockroach genome reveals convergent evolutionary mechanisms linked to viviparity in insects and beyond.</title>
        <authorList>
            <person name="Fouks B."/>
            <person name="Harrison M.C."/>
            <person name="Mikhailova A.A."/>
            <person name="Marchal E."/>
            <person name="English S."/>
            <person name="Carruthers M."/>
            <person name="Jennings E.C."/>
            <person name="Chiamaka E.L."/>
            <person name="Frigard R.A."/>
            <person name="Pippel M."/>
            <person name="Attardo G.M."/>
            <person name="Benoit J.B."/>
            <person name="Bornberg-Bauer E."/>
            <person name="Tobe S.S."/>
        </authorList>
    </citation>
    <scope>NUCLEOTIDE SEQUENCE</scope>
    <source>
        <strain evidence="2">Stay&amp;Tobe</strain>
    </source>
</reference>
<proteinExistence type="predicted"/>
<comment type="caution">
    <text evidence="2">The sequence shown here is derived from an EMBL/GenBank/DDBJ whole genome shotgun (WGS) entry which is preliminary data.</text>
</comment>
<evidence type="ECO:0000256" key="1">
    <source>
        <dbReference type="SAM" id="SignalP"/>
    </source>
</evidence>
<dbReference type="EMBL" id="JASPKZ010007770">
    <property type="protein sequence ID" value="KAJ9582678.1"/>
    <property type="molecule type" value="Genomic_DNA"/>
</dbReference>
<dbReference type="Proteomes" id="UP001233999">
    <property type="component" value="Unassembled WGS sequence"/>
</dbReference>
<keyword evidence="3" id="KW-1185">Reference proteome</keyword>
<evidence type="ECO:0000313" key="2">
    <source>
        <dbReference type="EMBL" id="KAJ9582678.1"/>
    </source>
</evidence>
<organism evidence="2 3">
    <name type="scientific">Diploptera punctata</name>
    <name type="common">Pacific beetle cockroach</name>
    <dbReference type="NCBI Taxonomy" id="6984"/>
    <lineage>
        <taxon>Eukaryota</taxon>
        <taxon>Metazoa</taxon>
        <taxon>Ecdysozoa</taxon>
        <taxon>Arthropoda</taxon>
        <taxon>Hexapoda</taxon>
        <taxon>Insecta</taxon>
        <taxon>Pterygota</taxon>
        <taxon>Neoptera</taxon>
        <taxon>Polyneoptera</taxon>
        <taxon>Dictyoptera</taxon>
        <taxon>Blattodea</taxon>
        <taxon>Blaberoidea</taxon>
        <taxon>Blaberidae</taxon>
        <taxon>Diplopterinae</taxon>
        <taxon>Diploptera</taxon>
    </lineage>
</organism>
<name>A0AAD7ZLF7_DIPPU</name>
<reference evidence="2" key="2">
    <citation type="submission" date="2023-05" db="EMBL/GenBank/DDBJ databases">
        <authorList>
            <person name="Fouks B."/>
        </authorList>
    </citation>
    <scope>NUCLEOTIDE SEQUENCE</scope>
    <source>
        <strain evidence="2">Stay&amp;Tobe</strain>
        <tissue evidence="2">Testes</tissue>
    </source>
</reference>
<gene>
    <name evidence="2" type="ORF">L9F63_022980</name>
</gene>
<feature type="chain" id="PRO_5042269266" evidence="1">
    <location>
        <begin position="29"/>
        <end position="118"/>
    </location>
</feature>
<feature type="signal peptide" evidence="1">
    <location>
        <begin position="1"/>
        <end position="28"/>
    </location>
</feature>
<accession>A0AAD7ZLF7</accession>
<sequence length="118" mass="13395">MNCWMKNFKCLSLLQIAIPTTTMHGVIACGALLHLSSSSSSEHFLKEWASSETWMESHVSDHSGMQYRQFLLSRLIELKHPSVEEIVEKAKNSLHQLLSSCLHPSNRAEENIDIAQYP</sequence>
<dbReference type="AlphaFoldDB" id="A0AAD7ZLF7"/>
<protein>
    <submittedName>
        <fullName evidence="2">Uncharacterized protein</fullName>
    </submittedName>
</protein>
<dbReference type="PROSITE" id="PS51257">
    <property type="entry name" value="PROKAR_LIPOPROTEIN"/>
    <property type="match status" value="1"/>
</dbReference>
<keyword evidence="1" id="KW-0732">Signal</keyword>